<comment type="caution">
    <text evidence="7">The sequence shown here is derived from an EMBL/GenBank/DDBJ whole genome shotgun (WGS) entry which is preliminary data.</text>
</comment>
<feature type="binding site" evidence="5">
    <location>
        <position position="84"/>
    </location>
    <ligand>
        <name>S-adenosyl-L-methionine</name>
        <dbReference type="ChEBI" id="CHEBI:59789"/>
    </ligand>
</feature>
<evidence type="ECO:0000256" key="2">
    <source>
        <dbReference type="ARBA" id="ARBA00022603"/>
    </source>
</evidence>
<evidence type="ECO:0000256" key="5">
    <source>
        <dbReference type="HAMAP-Rule" id="MF_01813"/>
    </source>
</evidence>
<dbReference type="EC" id="2.1.1.163" evidence="5"/>
<dbReference type="HAMAP" id="MF_01813">
    <property type="entry name" value="MenG_UbiE_methyltr"/>
    <property type="match status" value="1"/>
</dbReference>
<evidence type="ECO:0000313" key="7">
    <source>
        <dbReference type="EMBL" id="NYF51245.1"/>
    </source>
</evidence>
<evidence type="ECO:0000256" key="6">
    <source>
        <dbReference type="SAM" id="MobiDB-lite"/>
    </source>
</evidence>
<dbReference type="PROSITE" id="PS51608">
    <property type="entry name" value="SAM_MT_UBIE"/>
    <property type="match status" value="1"/>
</dbReference>
<comment type="caution">
    <text evidence="5">Lacks conserved residue(s) required for the propagation of feature annotation.</text>
</comment>
<dbReference type="PANTHER" id="PTHR43591">
    <property type="entry name" value="METHYLTRANSFERASE"/>
    <property type="match status" value="1"/>
</dbReference>
<comment type="function">
    <text evidence="5">Methyltransferase required for the conversion of demethylmenaquinol (DMKH2) to menaquinol (MKH2).</text>
</comment>
<dbReference type="Proteomes" id="UP000534186">
    <property type="component" value="Unassembled WGS sequence"/>
</dbReference>
<sequence>MTIPIKPEHEHECSTGARPAGITTEQAAATSVQQMFDTIAPTYDHANHVLSVGIDRYWWNRTAKLFRPILQHPEAVILDLCCGTGDMTMALYQHRPHTPEAAPILAVDFSHQMLSRGAEKFAPHNIVPIEADALHLPIADASIDLVTSAFGFRNLANYEEGLAELHRILRSGGQLGILEANQPEGLTGALYNLYFKSILPRLGGLISGKPAAYSYLPASVERFPRPQRMLQLIKAAGFTNATWTSYTFGTAGLYHATKP</sequence>
<dbReference type="GO" id="GO:0032259">
    <property type="term" value="P:methylation"/>
    <property type="evidence" value="ECO:0007669"/>
    <property type="project" value="UniProtKB-KW"/>
</dbReference>
<feature type="compositionally biased region" description="Basic and acidic residues" evidence="6">
    <location>
        <begin position="1"/>
        <end position="13"/>
    </location>
</feature>
<name>A0A7Y9NLY8_9BACT</name>
<dbReference type="EMBL" id="JACCCV010000001">
    <property type="protein sequence ID" value="NYF51245.1"/>
    <property type="molecule type" value="Genomic_DNA"/>
</dbReference>
<comment type="pathway">
    <text evidence="5">Quinol/quinone metabolism; menaquinone biosynthesis; menaquinol from 1,4-dihydroxy-2-naphthoate: step 2/2.</text>
</comment>
<dbReference type="CDD" id="cd02440">
    <property type="entry name" value="AdoMet_MTases"/>
    <property type="match status" value="1"/>
</dbReference>
<accession>A0A7Y9NLY8</accession>
<dbReference type="NCBIfam" id="TIGR01934">
    <property type="entry name" value="MenG_MenH_UbiE"/>
    <property type="match status" value="1"/>
</dbReference>
<keyword evidence="3 5" id="KW-0808">Transferase</keyword>
<keyword evidence="4 5" id="KW-0949">S-adenosyl-L-methionine</keyword>
<dbReference type="GO" id="GO:0009234">
    <property type="term" value="P:menaquinone biosynthetic process"/>
    <property type="evidence" value="ECO:0007669"/>
    <property type="project" value="UniProtKB-UniRule"/>
</dbReference>
<dbReference type="InterPro" id="IPR023576">
    <property type="entry name" value="UbiE/COQ5_MeTrFase_CS"/>
</dbReference>
<dbReference type="InterPro" id="IPR004033">
    <property type="entry name" value="UbiE/COQ5_MeTrFase"/>
</dbReference>
<evidence type="ECO:0000256" key="3">
    <source>
        <dbReference type="ARBA" id="ARBA00022679"/>
    </source>
</evidence>
<gene>
    <name evidence="5" type="primary">menG</name>
    <name evidence="7" type="ORF">HDF12_001610</name>
</gene>
<dbReference type="Gene3D" id="3.40.50.150">
    <property type="entry name" value="Vaccinia Virus protein VP39"/>
    <property type="match status" value="1"/>
</dbReference>
<evidence type="ECO:0000313" key="8">
    <source>
        <dbReference type="Proteomes" id="UP000534186"/>
    </source>
</evidence>
<dbReference type="NCBIfam" id="NF001244">
    <property type="entry name" value="PRK00216.1-5"/>
    <property type="match status" value="1"/>
</dbReference>
<keyword evidence="2 5" id="KW-0489">Methyltransferase</keyword>
<protein>
    <recommendedName>
        <fullName evidence="5">Demethylmenaquinone methyltransferase</fullName>
        <ecNumber evidence="5">2.1.1.163</ecNumber>
    </recommendedName>
</protein>
<organism evidence="7 8">
    <name type="scientific">Tunturiibacter lichenicola</name>
    <dbReference type="NCBI Taxonomy" id="2051959"/>
    <lineage>
        <taxon>Bacteria</taxon>
        <taxon>Pseudomonadati</taxon>
        <taxon>Acidobacteriota</taxon>
        <taxon>Terriglobia</taxon>
        <taxon>Terriglobales</taxon>
        <taxon>Acidobacteriaceae</taxon>
        <taxon>Tunturiibacter</taxon>
    </lineage>
</organism>
<feature type="region of interest" description="Disordered" evidence="6">
    <location>
        <begin position="1"/>
        <end position="20"/>
    </location>
</feature>
<dbReference type="PROSITE" id="PS01183">
    <property type="entry name" value="UBIE_1"/>
    <property type="match status" value="1"/>
</dbReference>
<evidence type="ECO:0000256" key="4">
    <source>
        <dbReference type="ARBA" id="ARBA00022691"/>
    </source>
</evidence>
<feature type="binding site" evidence="5">
    <location>
        <position position="108"/>
    </location>
    <ligand>
        <name>S-adenosyl-L-methionine</name>
        <dbReference type="ChEBI" id="CHEBI:59789"/>
    </ligand>
</feature>
<dbReference type="InterPro" id="IPR029063">
    <property type="entry name" value="SAM-dependent_MTases_sf"/>
</dbReference>
<dbReference type="Pfam" id="PF01209">
    <property type="entry name" value="Ubie_methyltran"/>
    <property type="match status" value="1"/>
</dbReference>
<evidence type="ECO:0000256" key="1">
    <source>
        <dbReference type="ARBA" id="ARBA00022428"/>
    </source>
</evidence>
<keyword evidence="1 5" id="KW-0474">Menaquinone biosynthesis</keyword>
<dbReference type="UniPathway" id="UPA00079">
    <property type="reaction ID" value="UER00169"/>
</dbReference>
<dbReference type="GO" id="GO:0043770">
    <property type="term" value="F:demethylmenaquinone methyltransferase activity"/>
    <property type="evidence" value="ECO:0007669"/>
    <property type="project" value="UniProtKB-UniRule"/>
</dbReference>
<comment type="similarity">
    <text evidence="5">Belongs to the class I-like SAM-binding methyltransferase superfamily. MenG/UbiE family.</text>
</comment>
<proteinExistence type="inferred from homology"/>
<dbReference type="SUPFAM" id="SSF53335">
    <property type="entry name" value="S-adenosyl-L-methionine-dependent methyltransferases"/>
    <property type="match status" value="1"/>
</dbReference>
<comment type="catalytic activity">
    <reaction evidence="5">
        <text>a 2-demethylmenaquinol + S-adenosyl-L-methionine = a menaquinol + S-adenosyl-L-homocysteine + H(+)</text>
        <dbReference type="Rhea" id="RHEA:42640"/>
        <dbReference type="Rhea" id="RHEA-COMP:9539"/>
        <dbReference type="Rhea" id="RHEA-COMP:9563"/>
        <dbReference type="ChEBI" id="CHEBI:15378"/>
        <dbReference type="ChEBI" id="CHEBI:18151"/>
        <dbReference type="ChEBI" id="CHEBI:55437"/>
        <dbReference type="ChEBI" id="CHEBI:57856"/>
        <dbReference type="ChEBI" id="CHEBI:59789"/>
        <dbReference type="EC" id="2.1.1.163"/>
    </reaction>
</comment>
<reference evidence="7 8" key="1">
    <citation type="submission" date="2020-07" db="EMBL/GenBank/DDBJ databases">
        <title>Genomic Encyclopedia of Type Strains, Phase IV (KMG-V): Genome sequencing to study the core and pangenomes of soil and plant-associated prokaryotes.</title>
        <authorList>
            <person name="Whitman W."/>
        </authorList>
    </citation>
    <scope>NUCLEOTIDE SEQUENCE [LARGE SCALE GENOMIC DNA]</scope>
    <source>
        <strain evidence="7 8">M8UP30</strain>
    </source>
</reference>
<feature type="binding site" evidence="5">
    <location>
        <begin position="132"/>
        <end position="133"/>
    </location>
    <ligand>
        <name>S-adenosyl-L-methionine</name>
        <dbReference type="ChEBI" id="CHEBI:59789"/>
    </ligand>
</feature>
<dbReference type="AlphaFoldDB" id="A0A7Y9NLY8"/>
<dbReference type="PANTHER" id="PTHR43591:SF24">
    <property type="entry name" value="2-METHOXY-6-POLYPRENYL-1,4-BENZOQUINOL METHYLASE, MITOCHONDRIAL"/>
    <property type="match status" value="1"/>
</dbReference>